<evidence type="ECO:0000313" key="2">
    <source>
        <dbReference type="Proteomes" id="UP001333996"/>
    </source>
</evidence>
<dbReference type="EMBL" id="JAYWVC010000189">
    <property type="protein sequence ID" value="MED7826921.1"/>
    <property type="molecule type" value="Genomic_DNA"/>
</dbReference>
<gene>
    <name evidence="1" type="ORF">VXC91_34540</name>
</gene>
<comment type="caution">
    <text evidence="1">The sequence shown here is derived from an EMBL/GenBank/DDBJ whole genome shotgun (WGS) entry which is preliminary data.</text>
</comment>
<dbReference type="Proteomes" id="UP001333996">
    <property type="component" value="Unassembled WGS sequence"/>
</dbReference>
<name>A0ABU7FSN4_9ACTN</name>
<accession>A0ABU7FSN4</accession>
<evidence type="ECO:0000313" key="1">
    <source>
        <dbReference type="EMBL" id="MED7826921.1"/>
    </source>
</evidence>
<sequence>MACQDCPSEIYVSRGKGLFGVVLVVAVEHEDSCPWLARYAPDGTVRATPHGVVMHNARTA</sequence>
<keyword evidence="2" id="KW-1185">Reference proteome</keyword>
<evidence type="ECO:0008006" key="3">
    <source>
        <dbReference type="Google" id="ProtNLM"/>
    </source>
</evidence>
<proteinExistence type="predicted"/>
<protein>
    <recommendedName>
        <fullName evidence="3">Transposase</fullName>
    </recommendedName>
</protein>
<organism evidence="1 2">
    <name type="scientific">Streptomyces chiangmaiensis</name>
    <dbReference type="NCBI Taxonomy" id="766497"/>
    <lineage>
        <taxon>Bacteria</taxon>
        <taxon>Bacillati</taxon>
        <taxon>Actinomycetota</taxon>
        <taxon>Actinomycetes</taxon>
        <taxon>Kitasatosporales</taxon>
        <taxon>Streptomycetaceae</taxon>
        <taxon>Streptomyces</taxon>
    </lineage>
</organism>
<dbReference type="RefSeq" id="WP_329511311.1">
    <property type="nucleotide sequence ID" value="NZ_BAAAYZ010000007.1"/>
</dbReference>
<reference evidence="1" key="1">
    <citation type="submission" date="2024-01" db="EMBL/GenBank/DDBJ databases">
        <title>First draft genome sequence data of TA4-1, the type strain of Gram-positive actinobacterium Streptomyces chiangmaiensis.</title>
        <authorList>
            <person name="Yasawong M."/>
            <person name="Nantapong N."/>
        </authorList>
    </citation>
    <scope>NUCLEOTIDE SEQUENCE</scope>
    <source>
        <strain evidence="1">TA4-1</strain>
    </source>
</reference>